<dbReference type="SUPFAM" id="SSF53850">
    <property type="entry name" value="Periplasmic binding protein-like II"/>
    <property type="match status" value="1"/>
</dbReference>
<sequence>MKIERLPLNALRAFSEAARENSFKKAATRLSVTPGAVSRQVKQLEARLGVTLFERHANGVLITEAGKMLLDDVQAGLSLIASGVEHITQRSSEAFELIISAPPSFLQLWLLPRLHRFEARERGINISLDADANLTPPLWLPNRAKLSLRYGQGPWQGVNSIRLFEDVLFPVCSPALLFKNKIRVPEDLLAQPLLSVEWQRHTPAFSPVPSWSEWFNSVGVKNHHLPTPMQYSLYSLALDQAIAGQGVVLASYPLIADRLASGVLVRPFKEKYALVSRFAYDLILPASGGAPEAVTHFSEWITQEAETFQNTSPHH</sequence>
<feature type="domain" description="HTH lysR-type" evidence="5">
    <location>
        <begin position="6"/>
        <end position="63"/>
    </location>
</feature>
<keyword evidence="3" id="KW-0238">DNA-binding</keyword>
<dbReference type="InterPro" id="IPR036388">
    <property type="entry name" value="WH-like_DNA-bd_sf"/>
</dbReference>
<dbReference type="Proteomes" id="UP000754821">
    <property type="component" value="Unassembled WGS sequence"/>
</dbReference>
<dbReference type="CDD" id="cd08432">
    <property type="entry name" value="PBP2_GcdR_TrpI_HvrB_AmpR_like"/>
    <property type="match status" value="1"/>
</dbReference>
<dbReference type="PANTHER" id="PTHR30537:SF79">
    <property type="entry name" value="TRANSCRIPTIONAL REGULATOR-RELATED"/>
    <property type="match status" value="1"/>
</dbReference>
<gene>
    <name evidence="6" type="ORF">EI163_03005</name>
</gene>
<dbReference type="InterPro" id="IPR036390">
    <property type="entry name" value="WH_DNA-bd_sf"/>
</dbReference>
<protein>
    <submittedName>
        <fullName evidence="6">LysR family transcriptional regulator</fullName>
    </submittedName>
</protein>
<evidence type="ECO:0000256" key="1">
    <source>
        <dbReference type="ARBA" id="ARBA00009437"/>
    </source>
</evidence>
<evidence type="ECO:0000256" key="3">
    <source>
        <dbReference type="ARBA" id="ARBA00023125"/>
    </source>
</evidence>
<dbReference type="Pfam" id="PF03466">
    <property type="entry name" value="LysR_substrate"/>
    <property type="match status" value="1"/>
</dbReference>
<evidence type="ECO:0000313" key="6">
    <source>
        <dbReference type="EMBL" id="MBE0402535.1"/>
    </source>
</evidence>
<comment type="caution">
    <text evidence="6">The sequence shown here is derived from an EMBL/GenBank/DDBJ whole genome shotgun (WGS) entry which is preliminary data.</text>
</comment>
<dbReference type="SUPFAM" id="SSF46785">
    <property type="entry name" value="Winged helix' DNA-binding domain"/>
    <property type="match status" value="1"/>
</dbReference>
<dbReference type="Gene3D" id="3.40.190.10">
    <property type="entry name" value="Periplasmic binding protein-like II"/>
    <property type="match status" value="2"/>
</dbReference>
<comment type="similarity">
    <text evidence="1">Belongs to the LysR transcriptional regulatory family.</text>
</comment>
<dbReference type="PANTHER" id="PTHR30537">
    <property type="entry name" value="HTH-TYPE TRANSCRIPTIONAL REGULATOR"/>
    <property type="match status" value="1"/>
</dbReference>
<evidence type="ECO:0000259" key="5">
    <source>
        <dbReference type="PROSITE" id="PS50931"/>
    </source>
</evidence>
<dbReference type="Gene3D" id="1.10.10.10">
    <property type="entry name" value="Winged helix-like DNA-binding domain superfamily/Winged helix DNA-binding domain"/>
    <property type="match status" value="1"/>
</dbReference>
<dbReference type="Pfam" id="PF00126">
    <property type="entry name" value="HTH_1"/>
    <property type="match status" value="1"/>
</dbReference>
<keyword evidence="4" id="KW-0804">Transcription</keyword>
<dbReference type="InterPro" id="IPR005119">
    <property type="entry name" value="LysR_subst-bd"/>
</dbReference>
<keyword evidence="2" id="KW-0805">Transcription regulation</keyword>
<evidence type="ECO:0000313" key="7">
    <source>
        <dbReference type="Proteomes" id="UP000754821"/>
    </source>
</evidence>
<keyword evidence="7" id="KW-1185">Reference proteome</keyword>
<dbReference type="PROSITE" id="PS50931">
    <property type="entry name" value="HTH_LYSR"/>
    <property type="match status" value="1"/>
</dbReference>
<dbReference type="InterPro" id="IPR000847">
    <property type="entry name" value="LysR_HTH_N"/>
</dbReference>
<organism evidence="6 7">
    <name type="scientific">Halomonas citrativorans</name>
    <dbReference type="NCBI Taxonomy" id="2742612"/>
    <lineage>
        <taxon>Bacteria</taxon>
        <taxon>Pseudomonadati</taxon>
        <taxon>Pseudomonadota</taxon>
        <taxon>Gammaproteobacteria</taxon>
        <taxon>Oceanospirillales</taxon>
        <taxon>Halomonadaceae</taxon>
        <taxon>Halomonas</taxon>
    </lineage>
</organism>
<name>A0ABR9F7S0_9GAMM</name>
<reference evidence="6 7" key="1">
    <citation type="submission" date="2020-07" db="EMBL/GenBank/DDBJ databases">
        <title>Halophilic bacteria isolated from french cheeses.</title>
        <authorList>
            <person name="Kothe C.I."/>
            <person name="Farah-Kraiem B."/>
            <person name="Renault P."/>
            <person name="Dridi B."/>
        </authorList>
    </citation>
    <scope>NUCLEOTIDE SEQUENCE [LARGE SCALE GENOMIC DNA]</scope>
    <source>
        <strain evidence="6 7">FME16</strain>
    </source>
</reference>
<evidence type="ECO:0000256" key="4">
    <source>
        <dbReference type="ARBA" id="ARBA00023163"/>
    </source>
</evidence>
<evidence type="ECO:0000256" key="2">
    <source>
        <dbReference type="ARBA" id="ARBA00023015"/>
    </source>
</evidence>
<dbReference type="RefSeq" id="WP_192526631.1">
    <property type="nucleotide sequence ID" value="NZ_RRZC01000002.1"/>
</dbReference>
<dbReference type="InterPro" id="IPR058163">
    <property type="entry name" value="LysR-type_TF_proteobact-type"/>
</dbReference>
<proteinExistence type="inferred from homology"/>
<dbReference type="EMBL" id="RRZC01000002">
    <property type="protein sequence ID" value="MBE0402535.1"/>
    <property type="molecule type" value="Genomic_DNA"/>
</dbReference>
<accession>A0ABR9F7S0</accession>
<dbReference type="PRINTS" id="PR00039">
    <property type="entry name" value="HTHLYSR"/>
</dbReference>